<accession>A0ABQ4ZRM1</accession>
<feature type="region of interest" description="Disordered" evidence="1">
    <location>
        <begin position="303"/>
        <end position="322"/>
    </location>
</feature>
<reference evidence="2" key="1">
    <citation type="journal article" date="2022" name="Int. J. Mol. Sci.">
        <title>Draft Genome of Tanacetum Coccineum: Genomic Comparison of Closely Related Tanacetum-Family Plants.</title>
        <authorList>
            <person name="Yamashiro T."/>
            <person name="Shiraishi A."/>
            <person name="Nakayama K."/>
            <person name="Satake H."/>
        </authorList>
    </citation>
    <scope>NUCLEOTIDE SEQUENCE</scope>
</reference>
<keyword evidence="3" id="KW-1185">Reference proteome</keyword>
<dbReference type="Proteomes" id="UP001151760">
    <property type="component" value="Unassembled WGS sequence"/>
</dbReference>
<proteinExistence type="predicted"/>
<gene>
    <name evidence="2" type="ORF">Tco_0774311</name>
</gene>
<evidence type="ECO:0000313" key="3">
    <source>
        <dbReference type="Proteomes" id="UP001151760"/>
    </source>
</evidence>
<sequence>MKRSVLSAHFERKRFIAANFLSRLYISLTDLGGCKYDIALTFEGSGLIPCFVMRCPENLPSSTPKENFFGLNFRLITQSLSRVSLISLFTTIFSSTSTQLRISSLSACRASLAILCSFFCLCGLFSERRVPIPFGVWNFIALWIVDTTIPICCMAVLPSSRLCGESDLTMTKLSVFMTVRRPSPIVISKGTSPKGQDYSPKKPMSEVFESTRRDLIDEMAVFGLVSGPLTSGKPWRVWARTHRHIWLCVHGLHMEEVVIRSDSYRIRGPVVQRSRVSMSGYKSKASKLESMKKMKQAILREGSNTNKEKEVETNDYDDSNMDLSHDVPKGDDDVSLLNETHVYELMDITSHPVHTDANTTSMVNNPEENHETISYKSGASEVPFGIHVDVQATNLVLQDMFPDEAAHHNSIPPANTTSYPTTNPQHVSLQAKEKKLLQKAKKNMRKINFKRQ</sequence>
<reference evidence="2" key="2">
    <citation type="submission" date="2022-01" db="EMBL/GenBank/DDBJ databases">
        <authorList>
            <person name="Yamashiro T."/>
            <person name="Shiraishi A."/>
            <person name="Satake H."/>
            <person name="Nakayama K."/>
        </authorList>
    </citation>
    <scope>NUCLEOTIDE SEQUENCE</scope>
</reference>
<name>A0ABQ4ZRM1_9ASTR</name>
<protein>
    <submittedName>
        <fullName evidence="2">Uncharacterized protein</fullName>
    </submittedName>
</protein>
<organism evidence="2 3">
    <name type="scientific">Tanacetum coccineum</name>
    <dbReference type="NCBI Taxonomy" id="301880"/>
    <lineage>
        <taxon>Eukaryota</taxon>
        <taxon>Viridiplantae</taxon>
        <taxon>Streptophyta</taxon>
        <taxon>Embryophyta</taxon>
        <taxon>Tracheophyta</taxon>
        <taxon>Spermatophyta</taxon>
        <taxon>Magnoliopsida</taxon>
        <taxon>eudicotyledons</taxon>
        <taxon>Gunneridae</taxon>
        <taxon>Pentapetalae</taxon>
        <taxon>asterids</taxon>
        <taxon>campanulids</taxon>
        <taxon>Asterales</taxon>
        <taxon>Asteraceae</taxon>
        <taxon>Asteroideae</taxon>
        <taxon>Anthemideae</taxon>
        <taxon>Anthemidinae</taxon>
        <taxon>Tanacetum</taxon>
    </lineage>
</organism>
<evidence type="ECO:0000313" key="2">
    <source>
        <dbReference type="EMBL" id="GJS91675.1"/>
    </source>
</evidence>
<dbReference type="EMBL" id="BQNB010011524">
    <property type="protein sequence ID" value="GJS91675.1"/>
    <property type="molecule type" value="Genomic_DNA"/>
</dbReference>
<comment type="caution">
    <text evidence="2">The sequence shown here is derived from an EMBL/GenBank/DDBJ whole genome shotgun (WGS) entry which is preliminary data.</text>
</comment>
<evidence type="ECO:0000256" key="1">
    <source>
        <dbReference type="SAM" id="MobiDB-lite"/>
    </source>
</evidence>